<name>A0A7W7L8A6_STRNE</name>
<keyword evidence="2" id="KW-1185">Reference proteome</keyword>
<comment type="caution">
    <text evidence="1">The sequence shown here is derived from an EMBL/GenBank/DDBJ whole genome shotgun (WGS) entry which is preliminary data.</text>
</comment>
<evidence type="ECO:0000313" key="1">
    <source>
        <dbReference type="EMBL" id="MBB4885510.1"/>
    </source>
</evidence>
<organism evidence="1 2">
    <name type="scientific">Streptomyces netropsis</name>
    <name type="common">Streptoverticillium netropsis</name>
    <dbReference type="NCBI Taxonomy" id="55404"/>
    <lineage>
        <taxon>Bacteria</taxon>
        <taxon>Bacillati</taxon>
        <taxon>Actinomycetota</taxon>
        <taxon>Actinomycetes</taxon>
        <taxon>Kitasatosporales</taxon>
        <taxon>Streptomycetaceae</taxon>
        <taxon>Streptomyces</taxon>
    </lineage>
</organism>
<dbReference type="Proteomes" id="UP000556436">
    <property type="component" value="Unassembled WGS sequence"/>
</dbReference>
<dbReference type="EMBL" id="JACHJG010000002">
    <property type="protein sequence ID" value="MBB4885510.1"/>
    <property type="molecule type" value="Genomic_DNA"/>
</dbReference>
<accession>A0A7W7L8A6</accession>
<reference evidence="1 2" key="1">
    <citation type="submission" date="2020-08" db="EMBL/GenBank/DDBJ databases">
        <title>Genomic Encyclopedia of Type Strains, Phase III (KMG-III): the genomes of soil and plant-associated and newly described type strains.</title>
        <authorList>
            <person name="Whitman W."/>
        </authorList>
    </citation>
    <scope>NUCLEOTIDE SEQUENCE [LARGE SCALE GENOMIC DNA]</scope>
    <source>
        <strain evidence="1 2">CECT 3265</strain>
    </source>
</reference>
<proteinExistence type="predicted"/>
<dbReference type="AlphaFoldDB" id="A0A7W7L8A6"/>
<evidence type="ECO:0000313" key="2">
    <source>
        <dbReference type="Proteomes" id="UP000556436"/>
    </source>
</evidence>
<gene>
    <name evidence="1" type="ORF">FHS38_001538</name>
</gene>
<sequence>MAPAHAPSAYKTGGHTFWFPVENTYLIMKGYSWDAVMTFR</sequence>
<protein>
    <submittedName>
        <fullName evidence="1">Uncharacterized protein</fullName>
    </submittedName>
</protein>